<evidence type="ECO:0000256" key="1">
    <source>
        <dbReference type="SAM" id="MobiDB-lite"/>
    </source>
</evidence>
<dbReference type="EMBL" id="JBHRTQ010000004">
    <property type="protein sequence ID" value="MFC3173481.1"/>
    <property type="molecule type" value="Genomic_DNA"/>
</dbReference>
<reference evidence="3" key="1">
    <citation type="journal article" date="2019" name="Int. J. Syst. Evol. Microbiol.">
        <title>The Global Catalogue of Microorganisms (GCM) 10K type strain sequencing project: providing services to taxonomists for standard genome sequencing and annotation.</title>
        <authorList>
            <consortium name="The Broad Institute Genomics Platform"/>
            <consortium name="The Broad Institute Genome Sequencing Center for Infectious Disease"/>
            <person name="Wu L."/>
            <person name="Ma J."/>
        </authorList>
    </citation>
    <scope>NUCLEOTIDE SEQUENCE [LARGE SCALE GENOMIC DNA]</scope>
    <source>
        <strain evidence="3">KCTC 42984</strain>
    </source>
</reference>
<evidence type="ECO:0000313" key="3">
    <source>
        <dbReference type="Proteomes" id="UP001595604"/>
    </source>
</evidence>
<sequence length="62" mass="6888">MTDDAKRTHDPHQSDAAKNPARQTGEDKGRIKRPQRTDATMAEGDLPRGSESEHQGGPRTRH</sequence>
<protein>
    <submittedName>
        <fullName evidence="2">Uncharacterized protein</fullName>
    </submittedName>
</protein>
<dbReference type="Proteomes" id="UP001595604">
    <property type="component" value="Unassembled WGS sequence"/>
</dbReference>
<feature type="compositionally biased region" description="Basic and acidic residues" evidence="1">
    <location>
        <begin position="45"/>
        <end position="56"/>
    </location>
</feature>
<dbReference type="RefSeq" id="WP_379508866.1">
    <property type="nucleotide sequence ID" value="NZ_JBHRTQ010000004.1"/>
</dbReference>
<feature type="region of interest" description="Disordered" evidence="1">
    <location>
        <begin position="1"/>
        <end position="62"/>
    </location>
</feature>
<comment type="caution">
    <text evidence="2">The sequence shown here is derived from an EMBL/GenBank/DDBJ whole genome shotgun (WGS) entry which is preliminary data.</text>
</comment>
<proteinExistence type="predicted"/>
<gene>
    <name evidence="2" type="ORF">ACFOD9_04375</name>
</gene>
<accession>A0ABV7IRP6</accession>
<evidence type="ECO:0000313" key="2">
    <source>
        <dbReference type="EMBL" id="MFC3173481.1"/>
    </source>
</evidence>
<organism evidence="2 3">
    <name type="scientific">Novosphingobium bradum</name>
    <dbReference type="NCBI Taxonomy" id="1737444"/>
    <lineage>
        <taxon>Bacteria</taxon>
        <taxon>Pseudomonadati</taxon>
        <taxon>Pseudomonadota</taxon>
        <taxon>Alphaproteobacteria</taxon>
        <taxon>Sphingomonadales</taxon>
        <taxon>Sphingomonadaceae</taxon>
        <taxon>Novosphingobium</taxon>
    </lineage>
</organism>
<keyword evidence="3" id="KW-1185">Reference proteome</keyword>
<feature type="compositionally biased region" description="Basic and acidic residues" evidence="1">
    <location>
        <begin position="1"/>
        <end position="15"/>
    </location>
</feature>
<name>A0ABV7IRP6_9SPHN</name>